<dbReference type="EMBL" id="CP133721">
    <property type="protein sequence ID" value="WMW77130.1"/>
    <property type="molecule type" value="Genomic_DNA"/>
</dbReference>
<protein>
    <submittedName>
        <fullName evidence="4">TonB-dependent receptor</fullName>
    </submittedName>
</protein>
<evidence type="ECO:0000256" key="3">
    <source>
        <dbReference type="ARBA" id="ARBA00023237"/>
    </source>
</evidence>
<keyword evidence="2" id="KW-0472">Membrane</keyword>
<proteinExistence type="predicted"/>
<reference evidence="4" key="1">
    <citation type="submission" date="2023-09" db="EMBL/GenBank/DDBJ databases">
        <title>Flavobacterium sp. 20NA77.7 isolated from freshwater.</title>
        <authorList>
            <person name="Le V."/>
            <person name="Ko S.-R."/>
            <person name="Ahn C.-Y."/>
            <person name="Oh H.-M."/>
        </authorList>
    </citation>
    <scope>NUCLEOTIDE SEQUENCE</scope>
    <source>
        <strain evidence="4">20NA77.7</strain>
    </source>
</reference>
<comment type="subcellular location">
    <subcellularLocation>
        <location evidence="1">Cell outer membrane</location>
    </subcellularLocation>
</comment>
<keyword evidence="5" id="KW-1185">Reference proteome</keyword>
<organism evidence="4 5">
    <name type="scientific">Flavobacterium nakdongensis</name>
    <dbReference type="NCBI Taxonomy" id="3073563"/>
    <lineage>
        <taxon>Bacteria</taxon>
        <taxon>Pseudomonadati</taxon>
        <taxon>Bacteroidota</taxon>
        <taxon>Flavobacteriia</taxon>
        <taxon>Flavobacteriales</taxon>
        <taxon>Flavobacteriaceae</taxon>
        <taxon>Flavobacterium</taxon>
    </lineage>
</organism>
<sequence length="581" mass="65080">MKKIILNILLLTVFQQGFSQKKDENIGDEVVNIVKPYTPTISDAFKVKETPSLDKEIAEPKLPILYQIFSFPVASTFVPSKGKAAAVDQTQFEKGFTNYALLGGGNYGTLNAEVFVTQQLNRTNYVGGLVRHLSSQGNIKNTPLDSNFGTTSFDGTYGNRTRNGQWNIDLGVKNQIINWYGLPLQTAIFTDEMIAAIQPKQSYTSLTLGVRMEAKDGLLSSGQFQFKRFSDKFGSGENRFYVKPQIDVALFDQKIKADFIIDYVGGSFEKNALTPQAIKYNTLIFGTKPSFMYKQEDLSIQIGAGVFYVSQTNDLQKEGKLFVYPNIKASYRLVGDLMIAYAGAEGNLHQNSYADFVSLNPFVSPTLFIAPTDQSYDLYVGMKGKLANSVSFNVRGAIINEKNKPLFTSNTFNFYSNPSPYAYSNSFQVSYDDIKTLSLFGELKADFSKTTSFAIQGTFFNYTTSKAAYAWNLPTLKLGTSFETEFTDKWYAGLQLFFVGERKDMISTQSLLTIFPPQFSQEVQTLDSYFDLNAHVGYKYNKRLTAFLKGNNLANQAYQSWANFPVQGIQVVLGASYKFDF</sequence>
<dbReference type="SUPFAM" id="SSF56935">
    <property type="entry name" value="Porins"/>
    <property type="match status" value="1"/>
</dbReference>
<dbReference type="RefSeq" id="WP_309531514.1">
    <property type="nucleotide sequence ID" value="NZ_CP133721.1"/>
</dbReference>
<evidence type="ECO:0000313" key="5">
    <source>
        <dbReference type="Proteomes" id="UP001180481"/>
    </source>
</evidence>
<dbReference type="Gene3D" id="2.40.170.20">
    <property type="entry name" value="TonB-dependent receptor, beta-barrel domain"/>
    <property type="match status" value="1"/>
</dbReference>
<evidence type="ECO:0000313" key="4">
    <source>
        <dbReference type="EMBL" id="WMW77130.1"/>
    </source>
</evidence>
<dbReference type="InterPro" id="IPR036942">
    <property type="entry name" value="Beta-barrel_TonB_sf"/>
</dbReference>
<evidence type="ECO:0000256" key="1">
    <source>
        <dbReference type="ARBA" id="ARBA00004442"/>
    </source>
</evidence>
<accession>A0ABY9R970</accession>
<keyword evidence="4" id="KW-0675">Receptor</keyword>
<gene>
    <name evidence="4" type="ORF">RF683_06430</name>
</gene>
<evidence type="ECO:0000256" key="2">
    <source>
        <dbReference type="ARBA" id="ARBA00023136"/>
    </source>
</evidence>
<keyword evidence="3" id="KW-0998">Cell outer membrane</keyword>
<name>A0ABY9R970_9FLAO</name>
<dbReference type="Proteomes" id="UP001180481">
    <property type="component" value="Chromosome"/>
</dbReference>